<dbReference type="AlphaFoldDB" id="A0A124GNE0"/>
<reference evidence="1" key="1">
    <citation type="journal article" date="2015" name="Genome Biol. Evol.">
        <title>Organellar Genomes of White Spruce (Picea glauca): Assembly and Annotation.</title>
        <authorList>
            <person name="Jackman S.D."/>
            <person name="Warren R.L."/>
            <person name="Gibb E.A."/>
            <person name="Vandervalk B.P."/>
            <person name="Mohamadi H."/>
            <person name="Chu J."/>
            <person name="Raymond A."/>
            <person name="Pleasance S."/>
            <person name="Coope R."/>
            <person name="Wildung M.R."/>
            <person name="Ritland C.E."/>
            <person name="Bousquet J."/>
            <person name="Jones S.J."/>
            <person name="Bohlmann J."/>
            <person name="Birol I."/>
        </authorList>
    </citation>
    <scope>NUCLEOTIDE SEQUENCE [LARGE SCALE GENOMIC DNA]</scope>
    <source>
        <tissue evidence="1">Flushing bud</tissue>
    </source>
</reference>
<evidence type="ECO:0000313" key="1">
    <source>
        <dbReference type="EMBL" id="KUM48518.1"/>
    </source>
</evidence>
<dbReference type="EMBL" id="LKAM01000005">
    <property type="protein sequence ID" value="KUM48518.1"/>
    <property type="molecule type" value="Genomic_DNA"/>
</dbReference>
<sequence>MIEAGESNKALSGRIQKENLIGSSPHLLVSIGKVQPNLIYLLRSRMLTLRLFKKEKNNGNHAPMKYQSRKHILMSLAQCHTNEPGPMPNEGWLLYHRQNK</sequence>
<comment type="caution">
    <text evidence="1">The sequence shown here is derived from an EMBL/GenBank/DDBJ whole genome shotgun (WGS) entry which is preliminary data.</text>
</comment>
<geneLocation type="mitochondrion" evidence="1"/>
<accession>A0A124GNE0</accession>
<gene>
    <name evidence="1" type="ORF">ABT39_MTgene4533</name>
</gene>
<protein>
    <submittedName>
        <fullName evidence="1">Uncharacterized protein</fullName>
    </submittedName>
</protein>
<keyword evidence="1" id="KW-0496">Mitochondrion</keyword>
<name>A0A124GNE0_PICGL</name>
<proteinExistence type="predicted"/>
<organism evidence="1">
    <name type="scientific">Picea glauca</name>
    <name type="common">White spruce</name>
    <name type="synonym">Pinus glauca</name>
    <dbReference type="NCBI Taxonomy" id="3330"/>
    <lineage>
        <taxon>Eukaryota</taxon>
        <taxon>Viridiplantae</taxon>
        <taxon>Streptophyta</taxon>
        <taxon>Embryophyta</taxon>
        <taxon>Tracheophyta</taxon>
        <taxon>Spermatophyta</taxon>
        <taxon>Pinopsida</taxon>
        <taxon>Pinidae</taxon>
        <taxon>Conifers I</taxon>
        <taxon>Pinales</taxon>
        <taxon>Pinaceae</taxon>
        <taxon>Picea</taxon>
    </lineage>
</organism>